<feature type="transmembrane region" description="Helical" evidence="5">
    <location>
        <begin position="268"/>
        <end position="286"/>
    </location>
</feature>
<dbReference type="PANTHER" id="PTHR33514">
    <property type="entry name" value="PROTEIN ABCI12, CHLOROPLASTIC"/>
    <property type="match status" value="1"/>
</dbReference>
<evidence type="ECO:0000256" key="3">
    <source>
        <dbReference type="ARBA" id="ARBA00022989"/>
    </source>
</evidence>
<proteinExistence type="predicted"/>
<feature type="transmembrane region" description="Helical" evidence="5">
    <location>
        <begin position="29"/>
        <end position="59"/>
    </location>
</feature>
<evidence type="ECO:0000256" key="4">
    <source>
        <dbReference type="ARBA" id="ARBA00023136"/>
    </source>
</evidence>
<evidence type="ECO:0008006" key="7">
    <source>
        <dbReference type="Google" id="ProtNLM"/>
    </source>
</evidence>
<keyword evidence="6" id="KW-0934">Plastid</keyword>
<dbReference type="PANTHER" id="PTHR33514:SF13">
    <property type="entry name" value="PROTEIN ABCI12, CHLOROPLASTIC"/>
    <property type="match status" value="1"/>
</dbReference>
<accession>A0A141SFD2</accession>
<dbReference type="AlphaFoldDB" id="A0A141SFD2"/>
<protein>
    <recommendedName>
        <fullName evidence="7">Cobalt transport protein</fullName>
    </recommendedName>
</protein>
<evidence type="ECO:0000256" key="2">
    <source>
        <dbReference type="ARBA" id="ARBA00022692"/>
    </source>
</evidence>
<sequence length="287" mass="33448">MATFELIPYRLYLSQSRTWMHTMKAEIKLYILTMLWISIFIFSYYKLCIIALSLIAISLTIRSKQSIIQKHLLQTFLMTALTTCLSFSLTNSYKQYSPTKQLHHLSCLNKSKVFHSYQHTQKANICNIASKQLQLTLKPSLYFFITIHSIKLVMITTSPEILVVTAYKSRIINMLLNNELLFMFLLSSHIVTNIIRKLDKITQVASLRGRINFHKSSTRFLILSFLIFEVFFLEIIKESKEISQALYTRNLNEENSNFLKIYKARSNISDWLNAIIGTLYFIILGLA</sequence>
<evidence type="ECO:0000256" key="1">
    <source>
        <dbReference type="ARBA" id="ARBA00004141"/>
    </source>
</evidence>
<dbReference type="GO" id="GO:0005886">
    <property type="term" value="C:plasma membrane"/>
    <property type="evidence" value="ECO:0007669"/>
    <property type="project" value="TreeGrafter"/>
</dbReference>
<comment type="subcellular location">
    <subcellularLocation>
        <location evidence="1">Membrane</location>
        <topology evidence="1">Multi-pass membrane protein</topology>
    </subcellularLocation>
</comment>
<gene>
    <name evidence="6" type="primary">ORF287</name>
    <name evidence="6" type="ORF">Ppul_174</name>
</gene>
<keyword evidence="4 5" id="KW-0472">Membrane</keyword>
<name>A0A141SFD2_9RHOD</name>
<dbReference type="EMBL" id="KT266789">
    <property type="protein sequence ID" value="AMK97000.1"/>
    <property type="molecule type" value="Genomic_DNA"/>
</dbReference>
<dbReference type="RefSeq" id="YP_009244758.1">
    <property type="nucleotide sequence ID" value="NC_029861.1"/>
</dbReference>
<organism evidence="6">
    <name type="scientific">Pyropia pulchra</name>
    <dbReference type="NCBI Taxonomy" id="60925"/>
    <lineage>
        <taxon>Eukaryota</taxon>
        <taxon>Rhodophyta</taxon>
        <taxon>Bangiophyceae</taxon>
        <taxon>Bangiales</taxon>
        <taxon>Bangiaceae</taxon>
        <taxon>Pyropia</taxon>
    </lineage>
</organism>
<geneLocation type="plastid" evidence="6"/>
<evidence type="ECO:0000256" key="5">
    <source>
        <dbReference type="SAM" id="Phobius"/>
    </source>
</evidence>
<feature type="transmembrane region" description="Helical" evidence="5">
    <location>
        <begin position="71"/>
        <end position="89"/>
    </location>
</feature>
<feature type="transmembrane region" description="Helical" evidence="5">
    <location>
        <begin position="179"/>
        <end position="198"/>
    </location>
</feature>
<keyword evidence="3 5" id="KW-1133">Transmembrane helix</keyword>
<reference evidence="6" key="1">
    <citation type="submission" date="2015-07" db="EMBL/GenBank/DDBJ databases">
        <title>Reconstructing the complex evolutionary history of mobile plasmids in red algal genomes.</title>
        <authorList>
            <person name="Lee J."/>
            <person name="Kim K.M."/>
            <person name="Yang E.C."/>
            <person name="Miller K.A."/>
            <person name="Boo S.M."/>
            <person name="Bhattacharya D."/>
            <person name="Yoon H.S."/>
        </authorList>
    </citation>
    <scope>NUCLEOTIDE SEQUENCE</scope>
</reference>
<feature type="transmembrane region" description="Helical" evidence="5">
    <location>
        <begin position="218"/>
        <end position="236"/>
    </location>
</feature>
<keyword evidence="2 5" id="KW-0812">Transmembrane</keyword>
<dbReference type="GeneID" id="27216386"/>
<feature type="transmembrane region" description="Helical" evidence="5">
    <location>
        <begin position="141"/>
        <end position="167"/>
    </location>
</feature>
<evidence type="ECO:0000313" key="6">
    <source>
        <dbReference type="EMBL" id="AMK97000.1"/>
    </source>
</evidence>